<reference evidence="2" key="1">
    <citation type="submission" date="2018-05" db="EMBL/GenBank/DDBJ databases">
        <authorList>
            <person name="Lanie J.A."/>
            <person name="Ng W.-L."/>
            <person name="Kazmierczak K.M."/>
            <person name="Andrzejewski T.M."/>
            <person name="Davidsen T.M."/>
            <person name="Wayne K.J."/>
            <person name="Tettelin H."/>
            <person name="Glass J.I."/>
            <person name="Rusch D."/>
            <person name="Podicherti R."/>
            <person name="Tsui H.-C.T."/>
            <person name="Winkler M.E."/>
        </authorList>
    </citation>
    <scope>NUCLEOTIDE SEQUENCE</scope>
</reference>
<feature type="transmembrane region" description="Helical" evidence="1">
    <location>
        <begin position="26"/>
        <end position="45"/>
    </location>
</feature>
<keyword evidence="1" id="KW-0472">Membrane</keyword>
<gene>
    <name evidence="2" type="ORF">METZ01_LOCUS133761</name>
</gene>
<sequence length="90" mass="10230">MRWEHVEKSANFYDERYEMIKQLQKTAAFLVGLCLFILYASVAYAHGSDPNIATKDVINMNMVAVGLGIVGYLLMINEIPQKLLGTYKEK</sequence>
<evidence type="ECO:0000256" key="1">
    <source>
        <dbReference type="SAM" id="Phobius"/>
    </source>
</evidence>
<evidence type="ECO:0000313" key="2">
    <source>
        <dbReference type="EMBL" id="SVA80907.1"/>
    </source>
</evidence>
<organism evidence="2">
    <name type="scientific">marine metagenome</name>
    <dbReference type="NCBI Taxonomy" id="408172"/>
    <lineage>
        <taxon>unclassified sequences</taxon>
        <taxon>metagenomes</taxon>
        <taxon>ecological metagenomes</taxon>
    </lineage>
</organism>
<dbReference type="AlphaFoldDB" id="A0A381YWP4"/>
<name>A0A381YWP4_9ZZZZ</name>
<accession>A0A381YWP4</accession>
<proteinExistence type="predicted"/>
<dbReference type="EMBL" id="UINC01019144">
    <property type="protein sequence ID" value="SVA80907.1"/>
    <property type="molecule type" value="Genomic_DNA"/>
</dbReference>
<keyword evidence="1" id="KW-1133">Transmembrane helix</keyword>
<feature type="transmembrane region" description="Helical" evidence="1">
    <location>
        <begin position="57"/>
        <end position="75"/>
    </location>
</feature>
<keyword evidence="1" id="KW-0812">Transmembrane</keyword>
<protein>
    <submittedName>
        <fullName evidence="2">Uncharacterized protein</fullName>
    </submittedName>
</protein>